<dbReference type="InterPro" id="IPR023214">
    <property type="entry name" value="HAD_sf"/>
</dbReference>
<evidence type="ECO:0000313" key="2">
    <source>
        <dbReference type="Proteomes" id="UP000185860"/>
    </source>
</evidence>
<dbReference type="InterPro" id="IPR044999">
    <property type="entry name" value="CbbY-like"/>
</dbReference>
<dbReference type="InterPro" id="IPR006439">
    <property type="entry name" value="HAD-SF_hydro_IA"/>
</dbReference>
<dbReference type="SFLD" id="SFLDG01129">
    <property type="entry name" value="C1.5:_HAD__Beta-PGM__Phosphata"/>
    <property type="match status" value="1"/>
</dbReference>
<name>A0A1U7IT40_9CYAN</name>
<dbReference type="SUPFAM" id="SSF56784">
    <property type="entry name" value="HAD-like"/>
    <property type="match status" value="1"/>
</dbReference>
<sequence>MTKLQALIFDVDGTLADTERDGHRIAFNKAFAEQGLDWHWSESLYGELLTIAGGKERIQYYLNQHHPNFQPPSEWSEFLANLHQLKTKHYRQLLESAAIPLRPGVKRLIKEAKAQGLRLAIATTSALPNVTALLEQTLDPECFEVIAAGDIVPAKKPAPDIYNFVLDKMGLNANECLVFEDSFHGLQAAVGAGLKTIVTINEYTKNHDFKAAYLVVNHLGELDLPCKFLGGNIPEVKTNYVNLDLLQLLHNPN</sequence>
<dbReference type="Proteomes" id="UP000185860">
    <property type="component" value="Unassembled WGS sequence"/>
</dbReference>
<dbReference type="SFLD" id="SFLDS00003">
    <property type="entry name" value="Haloacid_Dehalogenase"/>
    <property type="match status" value="1"/>
</dbReference>
<reference evidence="1 2" key="1">
    <citation type="submission" date="2016-11" db="EMBL/GenBank/DDBJ databases">
        <title>Draft Genome Sequences of Nine Cyanobacterial Strains from Diverse Habitats.</title>
        <authorList>
            <person name="Zhu T."/>
            <person name="Hou S."/>
            <person name="Lu X."/>
            <person name="Hess W.R."/>
        </authorList>
    </citation>
    <scope>NUCLEOTIDE SEQUENCE [LARGE SCALE GENOMIC DNA]</scope>
    <source>
        <strain evidence="1 2">IAM M-71</strain>
    </source>
</reference>
<dbReference type="NCBIfam" id="TIGR01509">
    <property type="entry name" value="HAD-SF-IA-v3"/>
    <property type="match status" value="1"/>
</dbReference>
<dbReference type="Gene3D" id="3.40.50.1000">
    <property type="entry name" value="HAD superfamily/HAD-like"/>
    <property type="match status" value="1"/>
</dbReference>
<proteinExistence type="predicted"/>
<evidence type="ECO:0000313" key="1">
    <source>
        <dbReference type="EMBL" id="OKH40583.1"/>
    </source>
</evidence>
<dbReference type="EMBL" id="MRCE01000002">
    <property type="protein sequence ID" value="OKH40583.1"/>
    <property type="molecule type" value="Genomic_DNA"/>
</dbReference>
<dbReference type="InterPro" id="IPR036412">
    <property type="entry name" value="HAD-like_sf"/>
</dbReference>
<dbReference type="CDD" id="cd07528">
    <property type="entry name" value="HAD_CbbY-like"/>
    <property type="match status" value="1"/>
</dbReference>
<organism evidence="1 2">
    <name type="scientific">[Phormidium ambiguum] IAM M-71</name>
    <dbReference type="NCBI Taxonomy" id="454136"/>
    <lineage>
        <taxon>Bacteria</taxon>
        <taxon>Bacillati</taxon>
        <taxon>Cyanobacteriota</taxon>
        <taxon>Cyanophyceae</taxon>
        <taxon>Oscillatoriophycideae</taxon>
        <taxon>Aerosakkonematales</taxon>
        <taxon>Aerosakkonemataceae</taxon>
        <taxon>Floridanema</taxon>
    </lineage>
</organism>
<dbReference type="SFLD" id="SFLDG01135">
    <property type="entry name" value="C1.5.6:_HAD__Beta-PGM__Phospha"/>
    <property type="match status" value="1"/>
</dbReference>
<protein>
    <submittedName>
        <fullName evidence="1">Phosphatase</fullName>
    </submittedName>
</protein>
<dbReference type="SFLD" id="SFLDF00035">
    <property type="entry name" value="phosphoglycolate_phosphatase"/>
    <property type="match status" value="1"/>
</dbReference>
<dbReference type="Pfam" id="PF00702">
    <property type="entry name" value="Hydrolase"/>
    <property type="match status" value="1"/>
</dbReference>
<comment type="caution">
    <text evidence="1">The sequence shown here is derived from an EMBL/GenBank/DDBJ whole genome shotgun (WGS) entry which is preliminary data.</text>
</comment>
<dbReference type="PANTHER" id="PTHR42896:SF2">
    <property type="entry name" value="CBBY-LIKE PROTEIN"/>
    <property type="match status" value="1"/>
</dbReference>
<dbReference type="PRINTS" id="PR00413">
    <property type="entry name" value="HADHALOGNASE"/>
</dbReference>
<dbReference type="GO" id="GO:0016787">
    <property type="term" value="F:hydrolase activity"/>
    <property type="evidence" value="ECO:0007669"/>
    <property type="project" value="InterPro"/>
</dbReference>
<dbReference type="OrthoDB" id="9797743at2"/>
<dbReference type="AlphaFoldDB" id="A0A1U7IT40"/>
<gene>
    <name evidence="1" type="ORF">NIES2119_02970</name>
</gene>
<dbReference type="InterPro" id="IPR023198">
    <property type="entry name" value="PGP-like_dom2"/>
</dbReference>
<dbReference type="STRING" id="454136.NIES2119_02970"/>
<dbReference type="Gene3D" id="1.10.150.240">
    <property type="entry name" value="Putative phosphatase, domain 2"/>
    <property type="match status" value="1"/>
</dbReference>
<accession>A0A1U7IT40</accession>
<dbReference type="RefSeq" id="WP_073591964.1">
    <property type="nucleotide sequence ID" value="NZ_MRCE01000002.1"/>
</dbReference>
<dbReference type="PANTHER" id="PTHR42896">
    <property type="entry name" value="XYLULOSE-1,5-BISPHOSPHATE (XUBP) PHOSPHATASE"/>
    <property type="match status" value="1"/>
</dbReference>